<evidence type="ECO:0000313" key="10">
    <source>
        <dbReference type="EMBL" id="KAK4307859.1"/>
    </source>
</evidence>
<dbReference type="FunFam" id="1.10.10.10:FF:000013">
    <property type="entry name" value="Paired box 8 isoform 1"/>
    <property type="match status" value="1"/>
</dbReference>
<feature type="region of interest" description="Disordered" evidence="8">
    <location>
        <begin position="1"/>
        <end position="23"/>
    </location>
</feature>
<keyword evidence="5" id="KW-0238">DNA-binding</keyword>
<evidence type="ECO:0000256" key="7">
    <source>
        <dbReference type="ARBA" id="ARBA00023242"/>
    </source>
</evidence>
<evidence type="ECO:0000259" key="9">
    <source>
        <dbReference type="PROSITE" id="PS51057"/>
    </source>
</evidence>
<keyword evidence="6" id="KW-0804">Transcription</keyword>
<dbReference type="FunFam" id="1.10.10.10:FF:000003">
    <property type="entry name" value="Paired box protein Pax-6"/>
    <property type="match status" value="1"/>
</dbReference>
<keyword evidence="3" id="KW-0563">Paired box</keyword>
<protein>
    <recommendedName>
        <fullName evidence="9">Paired domain-containing protein</fullName>
    </recommendedName>
</protein>
<comment type="caution">
    <text evidence="10">The sequence shown here is derived from an EMBL/GenBank/DDBJ whole genome shotgun (WGS) entry which is preliminary data.</text>
</comment>
<dbReference type="GO" id="GO:0000981">
    <property type="term" value="F:DNA-binding transcription factor activity, RNA polymerase II-specific"/>
    <property type="evidence" value="ECO:0007669"/>
    <property type="project" value="TreeGrafter"/>
</dbReference>
<feature type="domain" description="Paired" evidence="9">
    <location>
        <begin position="80"/>
        <end position="206"/>
    </location>
</feature>
<dbReference type="SUPFAM" id="SSF46689">
    <property type="entry name" value="Homeodomain-like"/>
    <property type="match status" value="1"/>
</dbReference>
<dbReference type="GO" id="GO:0000978">
    <property type="term" value="F:RNA polymerase II cis-regulatory region sequence-specific DNA binding"/>
    <property type="evidence" value="ECO:0007669"/>
    <property type="project" value="TreeGrafter"/>
</dbReference>
<proteinExistence type="predicted"/>
<dbReference type="InterPro" id="IPR036388">
    <property type="entry name" value="WH-like_DNA-bd_sf"/>
</dbReference>
<dbReference type="PANTHER" id="PTHR45636">
    <property type="entry name" value="PAIRED BOX PROTEIN PAX-6-RELATED-RELATED"/>
    <property type="match status" value="1"/>
</dbReference>
<evidence type="ECO:0000313" key="11">
    <source>
        <dbReference type="Proteomes" id="UP001292094"/>
    </source>
</evidence>
<dbReference type="CDD" id="cd00131">
    <property type="entry name" value="PAX"/>
    <property type="match status" value="1"/>
</dbReference>
<evidence type="ECO:0000256" key="6">
    <source>
        <dbReference type="ARBA" id="ARBA00023163"/>
    </source>
</evidence>
<dbReference type="Pfam" id="PF00292">
    <property type="entry name" value="PAX"/>
    <property type="match status" value="1"/>
</dbReference>
<keyword evidence="11" id="KW-1185">Reference proteome</keyword>
<reference evidence="10" key="1">
    <citation type="submission" date="2023-11" db="EMBL/GenBank/DDBJ databases">
        <title>Genome assemblies of two species of porcelain crab, Petrolisthes cinctipes and Petrolisthes manimaculis (Anomura: Porcellanidae).</title>
        <authorList>
            <person name="Angst P."/>
        </authorList>
    </citation>
    <scope>NUCLEOTIDE SEQUENCE</scope>
    <source>
        <strain evidence="10">PB745_02</strain>
        <tissue evidence="10">Gill</tissue>
    </source>
</reference>
<gene>
    <name evidence="10" type="ORF">Pmani_020415</name>
</gene>
<sequence length="642" mass="68549">MRDFGTTLSSQSSRSREVTSDVRNQCRARKGTLIPLPALAAAATLDHSNLGLFGLRPPAAAMDLTAAYRYNHNMMEYYTCHGGVNQLGGVFVNGRPLPDMVRQRIVELAHNGVRPCDISRQLRVSHGCVSKILSRYYETGSIRPGVIGGSKPKVATPTVVDAIANYKKQNPTMFAWEIRERLLADGVCDQEGVPSVSSINRIVRNKAAEKVKHGLPGTLSPVSAATSVITHAPSHDSPLQRPGSYSINGILGLPPLTDPNGNINKRKRDDSDENRDLTSNPEDDLKRQRTQYTTDPLYTNMLWSKQWSSLKSEDPSKTLLQDLSGVVSTGAPASYSSVQFVDHTSNHTAVPVTGITTDALYDTMSMTQSGTNHVYSPPLATSLGNGGGLTPLTPISMQDVKPVLASPSVLDTSASQYQQGASGYTSCSGQYQTSPLRDSVTPLDSLVVAPCSSPLKADTPCTTALTVLQPASHAHAATHAHAPTHATHVSVPMHAHVAATPPEPTYTTLPPITHYSGAAAMTDYTYSPHYTQYTPSYPPYGYGSGGLLSGDVVNDIYLKLSCPVLSRGHTSSPDVLSSSDKLIMMSPHPAATPCMSPCRATNTGHIKAVPEVQSPPRTQAPSACCVTTTTTHDTRSDLNCPG</sequence>
<dbReference type="PANTHER" id="PTHR45636:SF41">
    <property type="entry name" value="PAIRED BOX PROTEIN PAX-6-RELATED"/>
    <property type="match status" value="1"/>
</dbReference>
<keyword evidence="2" id="KW-0217">Developmental protein</keyword>
<feature type="compositionally biased region" description="Basic and acidic residues" evidence="8">
    <location>
        <begin position="267"/>
        <end position="276"/>
    </location>
</feature>
<evidence type="ECO:0000256" key="8">
    <source>
        <dbReference type="SAM" id="MobiDB-lite"/>
    </source>
</evidence>
<dbReference type="InterPro" id="IPR001523">
    <property type="entry name" value="Paired_dom"/>
</dbReference>
<dbReference type="SMART" id="SM00351">
    <property type="entry name" value="PAX"/>
    <property type="match status" value="1"/>
</dbReference>
<dbReference type="PRINTS" id="PR00027">
    <property type="entry name" value="PAIREDBOX"/>
</dbReference>
<dbReference type="InterPro" id="IPR009057">
    <property type="entry name" value="Homeodomain-like_sf"/>
</dbReference>
<accession>A0AAE1PIG8</accession>
<dbReference type="PROSITE" id="PS00034">
    <property type="entry name" value="PAIRED_1"/>
    <property type="match status" value="1"/>
</dbReference>
<keyword evidence="7" id="KW-0539">Nucleus</keyword>
<organism evidence="10 11">
    <name type="scientific">Petrolisthes manimaculis</name>
    <dbReference type="NCBI Taxonomy" id="1843537"/>
    <lineage>
        <taxon>Eukaryota</taxon>
        <taxon>Metazoa</taxon>
        <taxon>Ecdysozoa</taxon>
        <taxon>Arthropoda</taxon>
        <taxon>Crustacea</taxon>
        <taxon>Multicrustacea</taxon>
        <taxon>Malacostraca</taxon>
        <taxon>Eumalacostraca</taxon>
        <taxon>Eucarida</taxon>
        <taxon>Decapoda</taxon>
        <taxon>Pleocyemata</taxon>
        <taxon>Anomura</taxon>
        <taxon>Galatheoidea</taxon>
        <taxon>Porcellanidae</taxon>
        <taxon>Petrolisthes</taxon>
    </lineage>
</organism>
<keyword evidence="4" id="KW-0805">Transcription regulation</keyword>
<feature type="region of interest" description="Disordered" evidence="8">
    <location>
        <begin position="232"/>
        <end position="292"/>
    </location>
</feature>
<dbReference type="InterPro" id="IPR043182">
    <property type="entry name" value="PAIRED_DNA-bd_dom"/>
</dbReference>
<dbReference type="Gene3D" id="1.10.10.10">
    <property type="entry name" value="Winged helix-like DNA-binding domain superfamily/Winged helix DNA-binding domain"/>
    <property type="match status" value="2"/>
</dbReference>
<comment type="subcellular location">
    <subcellularLocation>
        <location evidence="1">Nucleus</location>
    </subcellularLocation>
</comment>
<dbReference type="EMBL" id="JAWZYT010001961">
    <property type="protein sequence ID" value="KAK4307859.1"/>
    <property type="molecule type" value="Genomic_DNA"/>
</dbReference>
<name>A0AAE1PIG8_9EUCA</name>
<evidence type="ECO:0000256" key="3">
    <source>
        <dbReference type="ARBA" id="ARBA00022724"/>
    </source>
</evidence>
<dbReference type="GO" id="GO:0005634">
    <property type="term" value="C:nucleus"/>
    <property type="evidence" value="ECO:0007669"/>
    <property type="project" value="UniProtKB-SubCell"/>
</dbReference>
<evidence type="ECO:0000256" key="4">
    <source>
        <dbReference type="ARBA" id="ARBA00023015"/>
    </source>
</evidence>
<dbReference type="Proteomes" id="UP001292094">
    <property type="component" value="Unassembled WGS sequence"/>
</dbReference>
<dbReference type="PROSITE" id="PS51057">
    <property type="entry name" value="PAIRED_2"/>
    <property type="match status" value="1"/>
</dbReference>
<evidence type="ECO:0000256" key="5">
    <source>
        <dbReference type="ARBA" id="ARBA00023125"/>
    </source>
</evidence>
<evidence type="ECO:0000256" key="1">
    <source>
        <dbReference type="ARBA" id="ARBA00004123"/>
    </source>
</evidence>
<dbReference type="InterPro" id="IPR043565">
    <property type="entry name" value="PAX_fam"/>
</dbReference>
<dbReference type="AlphaFoldDB" id="A0AAE1PIG8"/>
<evidence type="ECO:0000256" key="2">
    <source>
        <dbReference type="ARBA" id="ARBA00022473"/>
    </source>
</evidence>